<evidence type="ECO:0000313" key="3">
    <source>
        <dbReference type="Proteomes" id="UP000004810"/>
    </source>
</evidence>
<feature type="region of interest" description="Disordered" evidence="1">
    <location>
        <begin position="180"/>
        <end position="207"/>
    </location>
</feature>
<dbReference type="AlphaFoldDB" id="J9EXB8"/>
<organism evidence="2 3">
    <name type="scientific">Wuchereria bancrofti</name>
    <dbReference type="NCBI Taxonomy" id="6293"/>
    <lineage>
        <taxon>Eukaryota</taxon>
        <taxon>Metazoa</taxon>
        <taxon>Ecdysozoa</taxon>
        <taxon>Nematoda</taxon>
        <taxon>Chromadorea</taxon>
        <taxon>Rhabditida</taxon>
        <taxon>Spirurina</taxon>
        <taxon>Spiruromorpha</taxon>
        <taxon>Filarioidea</taxon>
        <taxon>Onchocercidae</taxon>
        <taxon>Wuchereria</taxon>
    </lineage>
</organism>
<feature type="compositionally biased region" description="Polar residues" evidence="1">
    <location>
        <begin position="189"/>
        <end position="207"/>
    </location>
</feature>
<name>J9EXB8_WUCBA</name>
<reference evidence="3" key="1">
    <citation type="submission" date="2012-08" db="EMBL/GenBank/DDBJ databases">
        <title>The Genome Sequence of Wuchereria bancrofti.</title>
        <authorList>
            <person name="Nutman T.B."/>
            <person name="Fink D.L."/>
            <person name="Russ C."/>
            <person name="Young S."/>
            <person name="Zeng Q."/>
            <person name="Koehrsen M."/>
            <person name="Alvarado L."/>
            <person name="Berlin A."/>
            <person name="Chapman S.B."/>
            <person name="Chen Z."/>
            <person name="Freedman E."/>
            <person name="Gellesch M."/>
            <person name="Goldberg J."/>
            <person name="Griggs A."/>
            <person name="Gujja S."/>
            <person name="Heilman E.R."/>
            <person name="Heiman D."/>
            <person name="Hepburn T."/>
            <person name="Howarth C."/>
            <person name="Jen D."/>
            <person name="Larson L."/>
            <person name="Lewis B."/>
            <person name="Mehta T."/>
            <person name="Park D."/>
            <person name="Pearson M."/>
            <person name="Roberts A."/>
            <person name="Saif S."/>
            <person name="Shea T."/>
            <person name="Shenoy N."/>
            <person name="Sisk P."/>
            <person name="Stolte C."/>
            <person name="Sykes S."/>
            <person name="Walk T."/>
            <person name="White J."/>
            <person name="Yandava C."/>
            <person name="Haas B."/>
            <person name="Henn M.R."/>
            <person name="Nusbaum C."/>
            <person name="Birren B."/>
        </authorList>
    </citation>
    <scope>NUCLEOTIDE SEQUENCE [LARGE SCALE GENOMIC DNA]</scope>
    <source>
        <strain evidence="3">NA</strain>
    </source>
</reference>
<feature type="non-terminal residue" evidence="2">
    <location>
        <position position="207"/>
    </location>
</feature>
<accession>J9EXB8</accession>
<comment type="caution">
    <text evidence="2">The sequence shown here is derived from an EMBL/GenBank/DDBJ whole genome shotgun (WGS) entry which is preliminary data.</text>
</comment>
<gene>
    <name evidence="2" type="ORF">WUBG_07269</name>
</gene>
<dbReference type="EMBL" id="ADBV01003338">
    <property type="protein sequence ID" value="EJW81827.1"/>
    <property type="molecule type" value="Genomic_DNA"/>
</dbReference>
<sequence length="207" mass="23730">MRWVLWGFRFADGRLAKVTVDWKILWTERKILQASQQHVGVGSTPSHKEALLSSGNAVLWQRCSNVAPSILPADFFGNQKWGYGPLWGNSNNLIMEGKNYKHNVNFKVTTRDLSKKEMLEWGTRLETLKSNVQFDPENHITEGFAVLISFTSEAGWSMGQGSSSKKFDVVEQEQENLQKMRVKQKEQTRTNMQNMQRANINLHSSIQ</sequence>
<protein>
    <submittedName>
        <fullName evidence="2">Uncharacterized protein</fullName>
    </submittedName>
</protein>
<dbReference type="Proteomes" id="UP000004810">
    <property type="component" value="Unassembled WGS sequence"/>
</dbReference>
<proteinExistence type="predicted"/>
<evidence type="ECO:0000313" key="2">
    <source>
        <dbReference type="EMBL" id="EJW81827.1"/>
    </source>
</evidence>
<evidence type="ECO:0000256" key="1">
    <source>
        <dbReference type="SAM" id="MobiDB-lite"/>
    </source>
</evidence>